<dbReference type="KEGG" id="ttc:FOKN1_1917"/>
<keyword evidence="2" id="KW-1185">Reference proteome</keyword>
<dbReference type="RefSeq" id="WP_096366405.1">
    <property type="nucleotide sequence ID" value="NZ_AP018052.1"/>
</dbReference>
<reference evidence="1 2" key="1">
    <citation type="submission" date="2017-05" db="EMBL/GenBank/DDBJ databases">
        <title>Thiocyanate degradation by Thiohalobacter thiocyanaticus FOKN1.</title>
        <authorList>
            <person name="Oshiki M."/>
            <person name="Fukushima T."/>
            <person name="Kawano S."/>
            <person name="Nakagawa J."/>
        </authorList>
    </citation>
    <scope>NUCLEOTIDE SEQUENCE [LARGE SCALE GENOMIC DNA]</scope>
    <source>
        <strain evidence="1 2">FOKN1</strain>
    </source>
</reference>
<organism evidence="1 2">
    <name type="scientific">Thiohalobacter thiocyanaticus</name>
    <dbReference type="NCBI Taxonomy" id="585455"/>
    <lineage>
        <taxon>Bacteria</taxon>
        <taxon>Pseudomonadati</taxon>
        <taxon>Pseudomonadota</taxon>
        <taxon>Gammaproteobacteria</taxon>
        <taxon>Thiohalobacterales</taxon>
        <taxon>Thiohalobacteraceae</taxon>
        <taxon>Thiohalobacter</taxon>
    </lineage>
</organism>
<proteinExistence type="predicted"/>
<dbReference type="EMBL" id="AP018052">
    <property type="protein sequence ID" value="BAZ94299.1"/>
    <property type="molecule type" value="Genomic_DNA"/>
</dbReference>
<dbReference type="Proteomes" id="UP000218765">
    <property type="component" value="Chromosome"/>
</dbReference>
<dbReference type="AlphaFoldDB" id="A0A1Z4VRP1"/>
<name>A0A1Z4VRP1_9GAMM</name>
<evidence type="ECO:0000313" key="2">
    <source>
        <dbReference type="Proteomes" id="UP000218765"/>
    </source>
</evidence>
<sequence>MSLLNQNVKITPALAYASGTADRNGAVLDMQGFEGVMIVTHFATLATGAVTSIKAQSGTATGMGDAADLEDTGQSVAADDDDEIFVIDLFRPRERYVRLVVDKDGSNATAESATYIQYGAKYPPVSNATGVTLEEHQSPAEGTA</sequence>
<evidence type="ECO:0000313" key="1">
    <source>
        <dbReference type="EMBL" id="BAZ94299.1"/>
    </source>
</evidence>
<accession>A0A1Z4VRP1</accession>
<protein>
    <submittedName>
        <fullName evidence="1">Zn-dependent peptidases</fullName>
    </submittedName>
</protein>
<gene>
    <name evidence="1" type="ORF">FOKN1_1917</name>
</gene>
<dbReference type="OrthoDB" id="9553628at2"/>